<keyword evidence="2" id="KW-1185">Reference proteome</keyword>
<gene>
    <name evidence="1" type="ORF">AVEN_60534-2_1</name>
</gene>
<name>A0A4Y2U1F1_ARAVE</name>
<evidence type="ECO:0000313" key="2">
    <source>
        <dbReference type="Proteomes" id="UP000499080"/>
    </source>
</evidence>
<feature type="non-terminal residue" evidence="1">
    <location>
        <position position="1"/>
    </location>
</feature>
<protein>
    <submittedName>
        <fullName evidence="1">Uncharacterized protein</fullName>
    </submittedName>
</protein>
<evidence type="ECO:0000313" key="1">
    <source>
        <dbReference type="EMBL" id="GBO05480.1"/>
    </source>
</evidence>
<organism evidence="1 2">
    <name type="scientific">Araneus ventricosus</name>
    <name type="common">Orbweaver spider</name>
    <name type="synonym">Epeira ventricosa</name>
    <dbReference type="NCBI Taxonomy" id="182803"/>
    <lineage>
        <taxon>Eukaryota</taxon>
        <taxon>Metazoa</taxon>
        <taxon>Ecdysozoa</taxon>
        <taxon>Arthropoda</taxon>
        <taxon>Chelicerata</taxon>
        <taxon>Arachnida</taxon>
        <taxon>Araneae</taxon>
        <taxon>Araneomorphae</taxon>
        <taxon>Entelegynae</taxon>
        <taxon>Araneoidea</taxon>
        <taxon>Araneidae</taxon>
        <taxon>Araneus</taxon>
    </lineage>
</organism>
<proteinExistence type="predicted"/>
<reference evidence="1 2" key="1">
    <citation type="journal article" date="2019" name="Sci. Rep.">
        <title>Orb-weaving spider Araneus ventricosus genome elucidates the spidroin gene catalogue.</title>
        <authorList>
            <person name="Kono N."/>
            <person name="Nakamura H."/>
            <person name="Ohtoshi R."/>
            <person name="Moran D.A.P."/>
            <person name="Shinohara A."/>
            <person name="Yoshida Y."/>
            <person name="Fujiwara M."/>
            <person name="Mori M."/>
            <person name="Tomita M."/>
            <person name="Arakawa K."/>
        </authorList>
    </citation>
    <scope>NUCLEOTIDE SEQUENCE [LARGE SCALE GENOMIC DNA]</scope>
</reference>
<accession>A0A4Y2U1F1</accession>
<dbReference type="Proteomes" id="UP000499080">
    <property type="component" value="Unassembled WGS sequence"/>
</dbReference>
<dbReference type="AlphaFoldDB" id="A0A4Y2U1F1"/>
<comment type="caution">
    <text evidence="1">The sequence shown here is derived from an EMBL/GenBank/DDBJ whole genome shotgun (WGS) entry which is preliminary data.</text>
</comment>
<dbReference type="EMBL" id="BGPR01032104">
    <property type="protein sequence ID" value="GBO05480.1"/>
    <property type="molecule type" value="Genomic_DNA"/>
</dbReference>
<sequence length="124" mass="13850">YKRTTAYTSLPLLRPHYAQCFNYHECVSTEKISQALGGRSPQQKTASGTLCIDIRAECNLPSPTLDVGYKQDISSPSAELGVQILFIRTTKRSCVLEYSKVPFLRPSRVNFSEKSAETKSNLTD</sequence>